<protein>
    <recommendedName>
        <fullName evidence="2">Response regulatory domain-containing protein</fullName>
    </recommendedName>
</protein>
<name>A0ABW0RYA3_9BURK</name>
<evidence type="ECO:0000259" key="2">
    <source>
        <dbReference type="PROSITE" id="PS50110"/>
    </source>
</evidence>
<proteinExistence type="predicted"/>
<dbReference type="Gene3D" id="3.40.50.2300">
    <property type="match status" value="1"/>
</dbReference>
<dbReference type="RefSeq" id="WP_379769541.1">
    <property type="nucleotide sequence ID" value="NZ_JBHSMZ010000005.1"/>
</dbReference>
<sequence>MEKNSELCNKTANIVSSIGYLVTPVFSPKKALHAAHMIQFDLILTCTAVNHDDRRSLTGELKRCSPEAFIVLLSDPEPASQASRGNQGVNAVLYRPFAIDELNKIIDAGLPRSGHLLLPSCTDTERRRRAVD</sequence>
<evidence type="ECO:0000256" key="1">
    <source>
        <dbReference type="PROSITE-ProRule" id="PRU00169"/>
    </source>
</evidence>
<dbReference type="SUPFAM" id="SSF52172">
    <property type="entry name" value="CheY-like"/>
    <property type="match status" value="1"/>
</dbReference>
<evidence type="ECO:0000313" key="3">
    <source>
        <dbReference type="EMBL" id="MFC5548590.1"/>
    </source>
</evidence>
<dbReference type="InterPro" id="IPR011006">
    <property type="entry name" value="CheY-like_superfamily"/>
</dbReference>
<dbReference type="Proteomes" id="UP001596086">
    <property type="component" value="Unassembled WGS sequence"/>
</dbReference>
<reference evidence="4" key="1">
    <citation type="journal article" date="2019" name="Int. J. Syst. Evol. Microbiol.">
        <title>The Global Catalogue of Microorganisms (GCM) 10K type strain sequencing project: providing services to taxonomists for standard genome sequencing and annotation.</title>
        <authorList>
            <consortium name="The Broad Institute Genomics Platform"/>
            <consortium name="The Broad Institute Genome Sequencing Center for Infectious Disease"/>
            <person name="Wu L."/>
            <person name="Ma J."/>
        </authorList>
    </citation>
    <scope>NUCLEOTIDE SEQUENCE [LARGE SCALE GENOMIC DNA]</scope>
    <source>
        <strain evidence="4">CGMCC 4.5798</strain>
    </source>
</reference>
<organism evidence="3 4">
    <name type="scientific">Massilia aerilata</name>
    <dbReference type="NCBI Taxonomy" id="453817"/>
    <lineage>
        <taxon>Bacteria</taxon>
        <taxon>Pseudomonadati</taxon>
        <taxon>Pseudomonadota</taxon>
        <taxon>Betaproteobacteria</taxon>
        <taxon>Burkholderiales</taxon>
        <taxon>Oxalobacteraceae</taxon>
        <taxon>Telluria group</taxon>
        <taxon>Massilia</taxon>
    </lineage>
</organism>
<comment type="caution">
    <text evidence="3">The sequence shown here is derived from an EMBL/GenBank/DDBJ whole genome shotgun (WGS) entry which is preliminary data.</text>
</comment>
<gene>
    <name evidence="3" type="ORF">ACFPO9_08710</name>
</gene>
<keyword evidence="4" id="KW-1185">Reference proteome</keyword>
<dbReference type="InterPro" id="IPR001789">
    <property type="entry name" value="Sig_transdc_resp-reg_receiver"/>
</dbReference>
<feature type="domain" description="Response regulatory" evidence="2">
    <location>
        <begin position="1"/>
        <end position="110"/>
    </location>
</feature>
<evidence type="ECO:0000313" key="4">
    <source>
        <dbReference type="Proteomes" id="UP001596086"/>
    </source>
</evidence>
<comment type="caution">
    <text evidence="1">Lacks conserved residue(s) required for the propagation of feature annotation.</text>
</comment>
<accession>A0ABW0RYA3</accession>
<dbReference type="EMBL" id="JBHSMZ010000005">
    <property type="protein sequence ID" value="MFC5548590.1"/>
    <property type="molecule type" value="Genomic_DNA"/>
</dbReference>
<dbReference type="PROSITE" id="PS50110">
    <property type="entry name" value="RESPONSE_REGULATORY"/>
    <property type="match status" value="1"/>
</dbReference>